<dbReference type="Proteomes" id="UP001056120">
    <property type="component" value="Linkage Group LG18"/>
</dbReference>
<reference evidence="1 2" key="2">
    <citation type="journal article" date="2022" name="Mol. Ecol. Resour.">
        <title>The genomes of chicory, endive, great burdock and yacon provide insights into Asteraceae paleo-polyploidization history and plant inulin production.</title>
        <authorList>
            <person name="Fan W."/>
            <person name="Wang S."/>
            <person name="Wang H."/>
            <person name="Wang A."/>
            <person name="Jiang F."/>
            <person name="Liu H."/>
            <person name="Zhao H."/>
            <person name="Xu D."/>
            <person name="Zhang Y."/>
        </authorList>
    </citation>
    <scope>NUCLEOTIDE SEQUENCE [LARGE SCALE GENOMIC DNA]</scope>
    <source>
        <strain evidence="2">cv. Yunnan</strain>
        <tissue evidence="1">Leaves</tissue>
    </source>
</reference>
<evidence type="ECO:0000313" key="2">
    <source>
        <dbReference type="Proteomes" id="UP001056120"/>
    </source>
</evidence>
<comment type="caution">
    <text evidence="1">The sequence shown here is derived from an EMBL/GenBank/DDBJ whole genome shotgun (WGS) entry which is preliminary data.</text>
</comment>
<organism evidence="1 2">
    <name type="scientific">Smallanthus sonchifolius</name>
    <dbReference type="NCBI Taxonomy" id="185202"/>
    <lineage>
        <taxon>Eukaryota</taxon>
        <taxon>Viridiplantae</taxon>
        <taxon>Streptophyta</taxon>
        <taxon>Embryophyta</taxon>
        <taxon>Tracheophyta</taxon>
        <taxon>Spermatophyta</taxon>
        <taxon>Magnoliopsida</taxon>
        <taxon>eudicotyledons</taxon>
        <taxon>Gunneridae</taxon>
        <taxon>Pentapetalae</taxon>
        <taxon>asterids</taxon>
        <taxon>campanulids</taxon>
        <taxon>Asterales</taxon>
        <taxon>Asteraceae</taxon>
        <taxon>Asteroideae</taxon>
        <taxon>Heliantheae alliance</taxon>
        <taxon>Millerieae</taxon>
        <taxon>Smallanthus</taxon>
    </lineage>
</organism>
<reference evidence="2" key="1">
    <citation type="journal article" date="2022" name="Mol. Ecol. Resour.">
        <title>The genomes of chicory, endive, great burdock and yacon provide insights into Asteraceae palaeo-polyploidization history and plant inulin production.</title>
        <authorList>
            <person name="Fan W."/>
            <person name="Wang S."/>
            <person name="Wang H."/>
            <person name="Wang A."/>
            <person name="Jiang F."/>
            <person name="Liu H."/>
            <person name="Zhao H."/>
            <person name="Xu D."/>
            <person name="Zhang Y."/>
        </authorList>
    </citation>
    <scope>NUCLEOTIDE SEQUENCE [LARGE SCALE GENOMIC DNA]</scope>
    <source>
        <strain evidence="2">cv. Yunnan</strain>
    </source>
</reference>
<sequence>MDGVDGSSDYTEEVNSKVRRHHKNVVKKKSHKDRKKDYRNTDGTSMKQNKLRESLKKGADKQKKKAKEILADIGQNEVLSNAFYQYLEKTIGLIFKDNPTNLEIKGLVSKFEGLFKKNPIILEENKVRGSTHEAECSKKVSGSNGLDIDETILEICKQVGTIVKTRENDKEEQLVDRVAVYDGDVGQFLDNKKMEGIDNNFDFEAPSYNIGLTQDETPDVGHVVNKKQMKGIDNSFGFDALNYSIDLTQDETRAEVDEALEYSNQTKDDVVLASYSSGLTLDEPKIGI</sequence>
<gene>
    <name evidence="1" type="ORF">L1987_54239</name>
</gene>
<dbReference type="EMBL" id="CM042035">
    <property type="protein sequence ID" value="KAI3754455.1"/>
    <property type="molecule type" value="Genomic_DNA"/>
</dbReference>
<evidence type="ECO:0000313" key="1">
    <source>
        <dbReference type="EMBL" id="KAI3754455.1"/>
    </source>
</evidence>
<name>A0ACB9E6H3_9ASTR</name>
<proteinExistence type="predicted"/>
<protein>
    <submittedName>
        <fullName evidence="1">Uncharacterized protein</fullName>
    </submittedName>
</protein>
<keyword evidence="2" id="KW-1185">Reference proteome</keyword>
<accession>A0ACB9E6H3</accession>